<dbReference type="InterPro" id="IPR038508">
    <property type="entry name" value="ArfGAP_dom_sf"/>
</dbReference>
<dbReference type="Gene3D" id="1.10.220.150">
    <property type="entry name" value="Arf GTPase activating protein"/>
    <property type="match status" value="1"/>
</dbReference>
<evidence type="ECO:0000313" key="3">
    <source>
        <dbReference type="EMBL" id="MED6176512.1"/>
    </source>
</evidence>
<dbReference type="InterPro" id="IPR001164">
    <property type="entry name" value="ArfGAP_dom"/>
</dbReference>
<comment type="caution">
    <text evidence="3">The sequence shown here is derived from an EMBL/GenBank/DDBJ whole genome shotgun (WGS) entry which is preliminary data.</text>
</comment>
<gene>
    <name evidence="3" type="ORF">PIB30_088939</name>
</gene>
<evidence type="ECO:0000259" key="2">
    <source>
        <dbReference type="Pfam" id="PF01412"/>
    </source>
</evidence>
<evidence type="ECO:0000313" key="4">
    <source>
        <dbReference type="Proteomes" id="UP001341840"/>
    </source>
</evidence>
<name>A0ABU6VSB0_9FABA</name>
<dbReference type="InterPro" id="IPR044519">
    <property type="entry name" value="ARF_GAP_AGD6/7"/>
</dbReference>
<dbReference type="SUPFAM" id="SSF57863">
    <property type="entry name" value="ArfGap/RecO-like zinc finger"/>
    <property type="match status" value="1"/>
</dbReference>
<dbReference type="PANTHER" id="PTHR47021:SF4">
    <property type="entry name" value="ADP-RIBOSYLATION FACTOR GTPASE-ACTIVATING PROTEIN AGD6-RELATED"/>
    <property type="match status" value="1"/>
</dbReference>
<evidence type="ECO:0000256" key="1">
    <source>
        <dbReference type="SAM" id="MobiDB-lite"/>
    </source>
</evidence>
<accession>A0ABU6VSB0</accession>
<reference evidence="3 4" key="1">
    <citation type="journal article" date="2023" name="Plants (Basel)">
        <title>Bridging the Gap: Combining Genomics and Transcriptomics Approaches to Understand Stylosanthes scabra, an Orphan Legume from the Brazilian Caatinga.</title>
        <authorList>
            <person name="Ferreira-Neto J.R.C."/>
            <person name="da Silva M.D."/>
            <person name="Binneck E."/>
            <person name="de Melo N.F."/>
            <person name="da Silva R.H."/>
            <person name="de Melo A.L.T.M."/>
            <person name="Pandolfi V."/>
            <person name="Bustamante F.O."/>
            <person name="Brasileiro-Vidal A.C."/>
            <person name="Benko-Iseppon A.M."/>
        </authorList>
    </citation>
    <scope>NUCLEOTIDE SEQUENCE [LARGE SCALE GENOMIC DNA]</scope>
    <source>
        <tissue evidence="3">Leaves</tissue>
    </source>
</reference>
<protein>
    <recommendedName>
        <fullName evidence="2">Arf-GAP domain-containing protein</fullName>
    </recommendedName>
</protein>
<sequence>MEAPRWVRDLQSQETYKVCVDYSQKNPSWASIFYDLFMCLECSASTAASASTSPSLDPSPWTRGNACFRREPDRS</sequence>
<dbReference type="Pfam" id="PF01412">
    <property type="entry name" value="ArfGap"/>
    <property type="match status" value="1"/>
</dbReference>
<keyword evidence="4" id="KW-1185">Reference proteome</keyword>
<organism evidence="3 4">
    <name type="scientific">Stylosanthes scabra</name>
    <dbReference type="NCBI Taxonomy" id="79078"/>
    <lineage>
        <taxon>Eukaryota</taxon>
        <taxon>Viridiplantae</taxon>
        <taxon>Streptophyta</taxon>
        <taxon>Embryophyta</taxon>
        <taxon>Tracheophyta</taxon>
        <taxon>Spermatophyta</taxon>
        <taxon>Magnoliopsida</taxon>
        <taxon>eudicotyledons</taxon>
        <taxon>Gunneridae</taxon>
        <taxon>Pentapetalae</taxon>
        <taxon>rosids</taxon>
        <taxon>fabids</taxon>
        <taxon>Fabales</taxon>
        <taxon>Fabaceae</taxon>
        <taxon>Papilionoideae</taxon>
        <taxon>50 kb inversion clade</taxon>
        <taxon>dalbergioids sensu lato</taxon>
        <taxon>Dalbergieae</taxon>
        <taxon>Pterocarpus clade</taxon>
        <taxon>Stylosanthes</taxon>
    </lineage>
</organism>
<dbReference type="Proteomes" id="UP001341840">
    <property type="component" value="Unassembled WGS sequence"/>
</dbReference>
<dbReference type="EMBL" id="JASCZI010152672">
    <property type="protein sequence ID" value="MED6176512.1"/>
    <property type="molecule type" value="Genomic_DNA"/>
</dbReference>
<dbReference type="InterPro" id="IPR037278">
    <property type="entry name" value="ARFGAP/RecO"/>
</dbReference>
<feature type="domain" description="Arf-GAP" evidence="2">
    <location>
        <begin position="7"/>
        <end position="45"/>
    </location>
</feature>
<proteinExistence type="predicted"/>
<dbReference type="PANTHER" id="PTHR47021">
    <property type="entry name" value="ADP-RIBOSYLATION FACTOR GTPASE-ACTIVATING PROTEIN AGD6-RELATED"/>
    <property type="match status" value="1"/>
</dbReference>
<feature type="region of interest" description="Disordered" evidence="1">
    <location>
        <begin position="49"/>
        <end position="75"/>
    </location>
</feature>